<dbReference type="PANTHER" id="PTHR15825">
    <property type="entry name" value="UBIQUITIN-FOLD MODIFIER 1"/>
    <property type="match status" value="1"/>
</dbReference>
<gene>
    <name evidence="5" type="ORF">RS030_81401</name>
</gene>
<evidence type="ECO:0000256" key="1">
    <source>
        <dbReference type="ARBA" id="ARBA00010230"/>
    </source>
</evidence>
<keyword evidence="4" id="KW-0833">Ubl conjugation pathway</keyword>
<comment type="similarity">
    <text evidence="1">Belongs to the UFM1 family.</text>
</comment>
<dbReference type="AlphaFoldDB" id="A0AAV9XT01"/>
<dbReference type="GO" id="GO:0005634">
    <property type="term" value="C:nucleus"/>
    <property type="evidence" value="ECO:0007669"/>
    <property type="project" value="TreeGrafter"/>
</dbReference>
<sequence length="86" mass="9607">MSSSNKVTFKVVFISDKNRPFKIFSVPDDTPFAVFMKFASEQFGISYEDSAIINSNGIAIHTKNTAGRIFLEHGSELSLIQTESRD</sequence>
<dbReference type="GO" id="GO:0005737">
    <property type="term" value="C:cytoplasm"/>
    <property type="evidence" value="ECO:0007669"/>
    <property type="project" value="TreeGrafter"/>
</dbReference>
<evidence type="ECO:0000256" key="4">
    <source>
        <dbReference type="ARBA" id="ARBA00022786"/>
    </source>
</evidence>
<keyword evidence="3" id="KW-1017">Isopeptide bond</keyword>
<dbReference type="Gene3D" id="3.10.20.90">
    <property type="entry name" value="Phosphatidylinositol 3-kinase Catalytic Subunit, Chain A, domain 1"/>
    <property type="match status" value="1"/>
</dbReference>
<reference evidence="5 6" key="1">
    <citation type="submission" date="2023-10" db="EMBL/GenBank/DDBJ databases">
        <title>Comparative genomics analysis reveals potential genetic determinants of host preference in Cryptosporidium xiaoi.</title>
        <authorList>
            <person name="Xiao L."/>
            <person name="Li J."/>
        </authorList>
    </citation>
    <scope>NUCLEOTIDE SEQUENCE [LARGE SCALE GENOMIC DNA]</scope>
    <source>
        <strain evidence="5 6">52996</strain>
    </source>
</reference>
<name>A0AAV9XT01_9CRYT</name>
<keyword evidence="6" id="KW-1185">Reference proteome</keyword>
<dbReference type="SUPFAM" id="SSF54236">
    <property type="entry name" value="Ubiquitin-like"/>
    <property type="match status" value="1"/>
</dbReference>
<evidence type="ECO:0000313" key="5">
    <source>
        <dbReference type="EMBL" id="KAK6587880.1"/>
    </source>
</evidence>
<evidence type="ECO:0000313" key="6">
    <source>
        <dbReference type="Proteomes" id="UP001311799"/>
    </source>
</evidence>
<dbReference type="GO" id="GO:1990592">
    <property type="term" value="P:protein K69-linked ufmylation"/>
    <property type="evidence" value="ECO:0007669"/>
    <property type="project" value="TreeGrafter"/>
</dbReference>
<dbReference type="EMBL" id="JAWDEY010000036">
    <property type="protein sequence ID" value="KAK6587880.1"/>
    <property type="molecule type" value="Genomic_DNA"/>
</dbReference>
<dbReference type="PANTHER" id="PTHR15825:SF0">
    <property type="entry name" value="UBIQUITIN-FOLD MODIFIER 1"/>
    <property type="match status" value="1"/>
</dbReference>
<proteinExistence type="inferred from homology"/>
<comment type="caution">
    <text evidence="5">The sequence shown here is derived from an EMBL/GenBank/DDBJ whole genome shotgun (WGS) entry which is preliminary data.</text>
</comment>
<evidence type="ECO:0000256" key="2">
    <source>
        <dbReference type="ARBA" id="ARBA00015319"/>
    </source>
</evidence>
<organism evidence="5 6">
    <name type="scientific">Cryptosporidium xiaoi</name>
    <dbReference type="NCBI Taxonomy" id="659607"/>
    <lineage>
        <taxon>Eukaryota</taxon>
        <taxon>Sar</taxon>
        <taxon>Alveolata</taxon>
        <taxon>Apicomplexa</taxon>
        <taxon>Conoidasida</taxon>
        <taxon>Coccidia</taxon>
        <taxon>Eucoccidiorida</taxon>
        <taxon>Eimeriorina</taxon>
        <taxon>Cryptosporidiidae</taxon>
        <taxon>Cryptosporidium</taxon>
    </lineage>
</organism>
<evidence type="ECO:0000256" key="3">
    <source>
        <dbReference type="ARBA" id="ARBA00022499"/>
    </source>
</evidence>
<dbReference type="Proteomes" id="UP001311799">
    <property type="component" value="Unassembled WGS sequence"/>
</dbReference>
<dbReference type="InterPro" id="IPR029071">
    <property type="entry name" value="Ubiquitin-like_domsf"/>
</dbReference>
<dbReference type="Pfam" id="PF03671">
    <property type="entry name" value="Ufm1"/>
    <property type="match status" value="1"/>
</dbReference>
<accession>A0AAV9XT01</accession>
<dbReference type="InterPro" id="IPR005375">
    <property type="entry name" value="UFM1"/>
</dbReference>
<protein>
    <recommendedName>
        <fullName evidence="2">Ubiquitin-fold modifier 1</fullName>
    </recommendedName>
</protein>